<evidence type="ECO:0000256" key="2">
    <source>
        <dbReference type="ARBA" id="ARBA00022737"/>
    </source>
</evidence>
<evidence type="ECO:0000256" key="1">
    <source>
        <dbReference type="ARBA" id="ARBA00022723"/>
    </source>
</evidence>
<dbReference type="CDD" id="cd00051">
    <property type="entry name" value="EFh"/>
    <property type="match status" value="3"/>
</dbReference>
<evidence type="ECO:0000313" key="6">
    <source>
        <dbReference type="EMBL" id="CAG9325661.1"/>
    </source>
</evidence>
<dbReference type="InterPro" id="IPR018247">
    <property type="entry name" value="EF_Hand_1_Ca_BS"/>
</dbReference>
<dbReference type="PANTHER" id="PTHR34524:SF6">
    <property type="entry name" value="CALCYPHOSINE LIKE"/>
    <property type="match status" value="1"/>
</dbReference>
<proteinExistence type="predicted"/>
<dbReference type="Pfam" id="PF13499">
    <property type="entry name" value="EF-hand_7"/>
    <property type="match status" value="2"/>
</dbReference>
<dbReference type="SMART" id="SM00054">
    <property type="entry name" value="EFh"/>
    <property type="match status" value="4"/>
</dbReference>
<dbReference type="AlphaFoldDB" id="A0AAU9JC24"/>
<protein>
    <recommendedName>
        <fullName evidence="5">EF-hand domain-containing protein</fullName>
    </recommendedName>
</protein>
<evidence type="ECO:0000256" key="3">
    <source>
        <dbReference type="ARBA" id="ARBA00022837"/>
    </source>
</evidence>
<reference evidence="6" key="1">
    <citation type="submission" date="2021-09" db="EMBL/GenBank/DDBJ databases">
        <authorList>
            <consortium name="AG Swart"/>
            <person name="Singh M."/>
            <person name="Singh A."/>
            <person name="Seah K."/>
            <person name="Emmerich C."/>
        </authorList>
    </citation>
    <scope>NUCLEOTIDE SEQUENCE</scope>
    <source>
        <strain evidence="6">ATCC30299</strain>
    </source>
</reference>
<dbReference type="GO" id="GO:0005509">
    <property type="term" value="F:calcium ion binding"/>
    <property type="evidence" value="ECO:0007669"/>
    <property type="project" value="InterPro"/>
</dbReference>
<dbReference type="Proteomes" id="UP001162131">
    <property type="component" value="Unassembled WGS sequence"/>
</dbReference>
<dbReference type="Gene3D" id="1.10.238.10">
    <property type="entry name" value="EF-hand"/>
    <property type="match status" value="3"/>
</dbReference>
<keyword evidence="7" id="KW-1185">Reference proteome</keyword>
<sequence>MFKYPYFLIPLTVNYYLQMLGLETERKLAQLLYILSQGEKQVEAARQNLCQNREFEPYSAFKFLDRAGLGSISLIDVLSFLERNRVYCTEQDCQLLIRQYDANSDGRLSLSEFTQLALPSANQLLRDLTQARPAYPRVSSDVEYLLMRLFETEIQVQRDMEDSRKNLAERYDFNLIDAYRAIDVRRGSGFERAELFSFMRRHEFMVLDEDIDAIYRRIDNDGDGIISYSEFVDGLLPAKPVRGSLRSSAGFSEVRASSPLRRSPSRSSPLRESPMRSTYTSSPSKSFYEPRASSPLRRSSPSRNEITYQSPRRSSPLRFSPLRSSSPSRIESSYQSRSPLRNSSPLRRSSPSRTDSLYQSRSPLRNSSPLRSSPSKSVSFYQSPEKNSSIRSPEKTFSSSRRSHSSAKKSDYSSPNKSRSRNGKLSYSEFSIYEENELVSMLQEQIRLNRDLDKLKIELSLKPDFNLVDAFRIFDLNDRSAITTLDVESAIQEMAPIALRDEVYLLIRHYSSLQDGQLRFSDFSEMFTPKQEDYSRLLRNRQPYNVSFAQRRRVFSRDTTSLFIDVLRLHLDAERVAESLRQRLSRRPEFNMHEAFQAIDRDRNGYITIDEFKDILEDHNIFVNRKDLEALMQRYDKNKDGRVSYSEFVQEVTPKSPRKY</sequence>
<name>A0AAU9JC24_9CILI</name>
<keyword evidence="1" id="KW-0479">Metal-binding</keyword>
<dbReference type="Pfam" id="PF13202">
    <property type="entry name" value="EF-hand_5"/>
    <property type="match status" value="1"/>
</dbReference>
<dbReference type="InterPro" id="IPR051581">
    <property type="entry name" value="Ca-bind"/>
</dbReference>
<gene>
    <name evidence="6" type="ORF">BSTOLATCC_MIC39457</name>
</gene>
<feature type="compositionally biased region" description="Polar residues" evidence="4">
    <location>
        <begin position="380"/>
        <end position="397"/>
    </location>
</feature>
<evidence type="ECO:0000259" key="5">
    <source>
        <dbReference type="PROSITE" id="PS50222"/>
    </source>
</evidence>
<comment type="caution">
    <text evidence="6">The sequence shown here is derived from an EMBL/GenBank/DDBJ whole genome shotgun (WGS) entry which is preliminary data.</text>
</comment>
<feature type="compositionally biased region" description="Low complexity" evidence="4">
    <location>
        <begin position="255"/>
        <end position="277"/>
    </location>
</feature>
<dbReference type="PROSITE" id="PS00018">
    <property type="entry name" value="EF_HAND_1"/>
    <property type="match status" value="4"/>
</dbReference>
<feature type="domain" description="EF-hand" evidence="5">
    <location>
        <begin position="587"/>
        <end position="622"/>
    </location>
</feature>
<dbReference type="InterPro" id="IPR002048">
    <property type="entry name" value="EF_hand_dom"/>
</dbReference>
<accession>A0AAU9JC24</accession>
<dbReference type="EMBL" id="CAJZBQ010000039">
    <property type="protein sequence ID" value="CAG9325661.1"/>
    <property type="molecule type" value="Genomic_DNA"/>
</dbReference>
<dbReference type="PROSITE" id="PS50222">
    <property type="entry name" value="EF_HAND_2"/>
    <property type="match status" value="4"/>
</dbReference>
<dbReference type="SUPFAM" id="SSF47473">
    <property type="entry name" value="EF-hand"/>
    <property type="match status" value="2"/>
</dbReference>
<feature type="domain" description="EF-hand" evidence="5">
    <location>
        <begin position="623"/>
        <end position="658"/>
    </location>
</feature>
<keyword evidence="2" id="KW-0677">Repeat</keyword>
<dbReference type="InterPro" id="IPR011992">
    <property type="entry name" value="EF-hand-dom_pair"/>
</dbReference>
<keyword evidence="3" id="KW-0106">Calcium</keyword>
<evidence type="ECO:0000256" key="4">
    <source>
        <dbReference type="SAM" id="MobiDB-lite"/>
    </source>
</evidence>
<feature type="domain" description="EF-hand" evidence="5">
    <location>
        <begin position="88"/>
        <end position="123"/>
    </location>
</feature>
<feature type="compositionally biased region" description="Low complexity" evidence="4">
    <location>
        <begin position="290"/>
        <end position="303"/>
    </location>
</feature>
<feature type="region of interest" description="Disordered" evidence="4">
    <location>
        <begin position="252"/>
        <end position="423"/>
    </location>
</feature>
<dbReference type="PANTHER" id="PTHR34524">
    <property type="entry name" value="CALCYPHOSIN"/>
    <property type="match status" value="1"/>
</dbReference>
<feature type="compositionally biased region" description="Low complexity" evidence="4">
    <location>
        <begin position="310"/>
        <end position="379"/>
    </location>
</feature>
<evidence type="ECO:0000313" key="7">
    <source>
        <dbReference type="Proteomes" id="UP001162131"/>
    </source>
</evidence>
<organism evidence="6 7">
    <name type="scientific">Blepharisma stoltei</name>
    <dbReference type="NCBI Taxonomy" id="1481888"/>
    <lineage>
        <taxon>Eukaryota</taxon>
        <taxon>Sar</taxon>
        <taxon>Alveolata</taxon>
        <taxon>Ciliophora</taxon>
        <taxon>Postciliodesmatophora</taxon>
        <taxon>Heterotrichea</taxon>
        <taxon>Heterotrichida</taxon>
        <taxon>Blepharismidae</taxon>
        <taxon>Blepharisma</taxon>
    </lineage>
</organism>
<feature type="domain" description="EF-hand" evidence="5">
    <location>
        <begin position="206"/>
        <end position="241"/>
    </location>
</feature>